<protein>
    <recommendedName>
        <fullName evidence="5">C2H2-type domain-containing protein</fullName>
    </recommendedName>
</protein>
<dbReference type="PANTHER" id="PTHR24379">
    <property type="entry name" value="KRAB AND ZINC FINGER DOMAIN-CONTAINING"/>
    <property type="match status" value="1"/>
</dbReference>
<name>A0ABQ9J8X4_9CUCU</name>
<sequence length="201" mass="23096">MDSVICASCVGFVTTYNNFVATYDSTEEKLSLYREIQQGADVIKLSSVLRFLSKDVPTNNFNIKKESALDNTGYGFEKANAKEEVTRHRSALKKHLLVHKDISEVQMHKCEMCEFQTKYRTALKKHSLSHKNTSEVRLFRCKTCEYQTNHKGTLTSHLLSHNHISEVGLYKCEMCGYQTKHRGSFWKAPVGPQEYFDRGDV</sequence>
<evidence type="ECO:0000313" key="6">
    <source>
        <dbReference type="EMBL" id="KAJ8974075.1"/>
    </source>
</evidence>
<dbReference type="EMBL" id="JAPWTJ010001058">
    <property type="protein sequence ID" value="KAJ8974075.1"/>
    <property type="molecule type" value="Genomic_DNA"/>
</dbReference>
<dbReference type="InterPro" id="IPR036236">
    <property type="entry name" value="Znf_C2H2_sf"/>
</dbReference>
<evidence type="ECO:0000313" key="7">
    <source>
        <dbReference type="Proteomes" id="UP001162164"/>
    </source>
</evidence>
<evidence type="ECO:0000256" key="1">
    <source>
        <dbReference type="ARBA" id="ARBA00022723"/>
    </source>
</evidence>
<reference evidence="6" key="1">
    <citation type="journal article" date="2023" name="Insect Mol. Biol.">
        <title>Genome sequencing provides insights into the evolution of gene families encoding plant cell wall-degrading enzymes in longhorned beetles.</title>
        <authorList>
            <person name="Shin N.R."/>
            <person name="Okamura Y."/>
            <person name="Kirsch R."/>
            <person name="Pauchet Y."/>
        </authorList>
    </citation>
    <scope>NUCLEOTIDE SEQUENCE</scope>
    <source>
        <strain evidence="6">MMC_N1</strain>
    </source>
</reference>
<dbReference type="SUPFAM" id="SSF57667">
    <property type="entry name" value="beta-beta-alpha zinc fingers"/>
    <property type="match status" value="1"/>
</dbReference>
<dbReference type="Proteomes" id="UP001162164">
    <property type="component" value="Unassembled WGS sequence"/>
</dbReference>
<evidence type="ECO:0000259" key="5">
    <source>
        <dbReference type="SMART" id="SM00355"/>
    </source>
</evidence>
<dbReference type="InterPro" id="IPR013087">
    <property type="entry name" value="Znf_C2H2_type"/>
</dbReference>
<keyword evidence="3" id="KW-0863">Zinc-finger</keyword>
<comment type="caution">
    <text evidence="6">The sequence shown here is derived from an EMBL/GenBank/DDBJ whole genome shotgun (WGS) entry which is preliminary data.</text>
</comment>
<evidence type="ECO:0000256" key="2">
    <source>
        <dbReference type="ARBA" id="ARBA00022737"/>
    </source>
</evidence>
<keyword evidence="1" id="KW-0479">Metal-binding</keyword>
<dbReference type="PANTHER" id="PTHR24379:SF121">
    <property type="entry name" value="C2H2-TYPE DOMAIN-CONTAINING PROTEIN"/>
    <property type="match status" value="1"/>
</dbReference>
<proteinExistence type="predicted"/>
<feature type="domain" description="C2H2-type" evidence="5">
    <location>
        <begin position="139"/>
        <end position="161"/>
    </location>
</feature>
<dbReference type="SMART" id="SM00355">
    <property type="entry name" value="ZnF_C2H2"/>
    <property type="match status" value="2"/>
</dbReference>
<keyword evidence="7" id="KW-1185">Reference proteome</keyword>
<keyword evidence="4" id="KW-0862">Zinc</keyword>
<dbReference type="Gene3D" id="3.30.160.60">
    <property type="entry name" value="Classic Zinc Finger"/>
    <property type="match status" value="2"/>
</dbReference>
<keyword evidence="2" id="KW-0677">Repeat</keyword>
<accession>A0ABQ9J8X4</accession>
<organism evidence="6 7">
    <name type="scientific">Molorchus minor</name>
    <dbReference type="NCBI Taxonomy" id="1323400"/>
    <lineage>
        <taxon>Eukaryota</taxon>
        <taxon>Metazoa</taxon>
        <taxon>Ecdysozoa</taxon>
        <taxon>Arthropoda</taxon>
        <taxon>Hexapoda</taxon>
        <taxon>Insecta</taxon>
        <taxon>Pterygota</taxon>
        <taxon>Neoptera</taxon>
        <taxon>Endopterygota</taxon>
        <taxon>Coleoptera</taxon>
        <taxon>Polyphaga</taxon>
        <taxon>Cucujiformia</taxon>
        <taxon>Chrysomeloidea</taxon>
        <taxon>Cerambycidae</taxon>
        <taxon>Lamiinae</taxon>
        <taxon>Monochamini</taxon>
        <taxon>Molorchus</taxon>
    </lineage>
</organism>
<gene>
    <name evidence="6" type="ORF">NQ317_016212</name>
</gene>
<evidence type="ECO:0000256" key="4">
    <source>
        <dbReference type="ARBA" id="ARBA00022833"/>
    </source>
</evidence>
<evidence type="ECO:0000256" key="3">
    <source>
        <dbReference type="ARBA" id="ARBA00022771"/>
    </source>
</evidence>
<feature type="domain" description="C2H2-type" evidence="5">
    <location>
        <begin position="108"/>
        <end position="130"/>
    </location>
</feature>